<dbReference type="eggNOG" id="COG5561">
    <property type="taxonomic scope" value="Bacteria"/>
</dbReference>
<dbReference type="KEGG" id="ipo:Ilyop_0973"/>
<accession>E3H956</accession>
<name>E3H956_ILYPC</name>
<sequence length="145" mass="16377">MNIKLVAIIQCEKAKNRCSGYACSDSFYKKINSFSEYNNKTQYLSFTCGGCNGKGVGPKISNLVRRMPKLADIKKNEIAVHLSSCITFDNRHSDRCPNVDFMKSIINKAGIETIIEGSYISKKAQIKRELGTYKKHEVNNESRNK</sequence>
<dbReference type="SMART" id="SM01078">
    <property type="entry name" value="CGGC"/>
    <property type="match status" value="1"/>
</dbReference>
<gene>
    <name evidence="2" type="ordered locus">Ilyop_0973</name>
</gene>
<dbReference type="OrthoDB" id="9792960at2"/>
<dbReference type="InterPro" id="IPR014925">
    <property type="entry name" value="CGGC_dom"/>
</dbReference>
<dbReference type="Pfam" id="PF08821">
    <property type="entry name" value="CGGC"/>
    <property type="match status" value="1"/>
</dbReference>
<dbReference type="RefSeq" id="WP_013387423.1">
    <property type="nucleotide sequence ID" value="NC_014632.1"/>
</dbReference>
<evidence type="ECO:0000313" key="3">
    <source>
        <dbReference type="Proteomes" id="UP000006875"/>
    </source>
</evidence>
<evidence type="ECO:0000259" key="1">
    <source>
        <dbReference type="SMART" id="SM01078"/>
    </source>
</evidence>
<dbReference type="EMBL" id="CP002281">
    <property type="protein sequence ID" value="ADO82755.1"/>
    <property type="molecule type" value="Genomic_DNA"/>
</dbReference>
<organism evidence="2 3">
    <name type="scientific">Ilyobacter polytropus (strain ATCC 51220 / DSM 2926 / LMG 16218 / CuHBu1)</name>
    <dbReference type="NCBI Taxonomy" id="572544"/>
    <lineage>
        <taxon>Bacteria</taxon>
        <taxon>Fusobacteriati</taxon>
        <taxon>Fusobacteriota</taxon>
        <taxon>Fusobacteriia</taxon>
        <taxon>Fusobacteriales</taxon>
        <taxon>Fusobacteriaceae</taxon>
        <taxon>Ilyobacter</taxon>
    </lineage>
</organism>
<dbReference type="STRING" id="572544.Ilyop_0973"/>
<feature type="domain" description="CGGC" evidence="1">
    <location>
        <begin position="5"/>
        <end position="119"/>
    </location>
</feature>
<evidence type="ECO:0000313" key="2">
    <source>
        <dbReference type="EMBL" id="ADO82755.1"/>
    </source>
</evidence>
<dbReference type="AlphaFoldDB" id="E3H956"/>
<proteinExistence type="predicted"/>
<reference evidence="2 3" key="1">
    <citation type="journal article" date="2010" name="Stand. Genomic Sci.">
        <title>Complete genome sequence of Ilyobacter polytropus type strain (CuHbu1).</title>
        <authorList>
            <person name="Sikorski J."/>
            <person name="Chertkov O."/>
            <person name="Lapidus A."/>
            <person name="Nolan M."/>
            <person name="Lucas S."/>
            <person name="Del Rio T.G."/>
            <person name="Tice H."/>
            <person name="Cheng J.F."/>
            <person name="Tapia R."/>
            <person name="Han C."/>
            <person name="Goodwin L."/>
            <person name="Pitluck S."/>
            <person name="Liolios K."/>
            <person name="Ivanova N."/>
            <person name="Mavromatis K."/>
            <person name="Mikhailova N."/>
            <person name="Pati A."/>
            <person name="Chen A."/>
            <person name="Palaniappan K."/>
            <person name="Land M."/>
            <person name="Hauser L."/>
            <person name="Chang Y.J."/>
            <person name="Jeffries C.D."/>
            <person name="Brambilla E."/>
            <person name="Yasawong M."/>
            <person name="Rohde M."/>
            <person name="Pukall R."/>
            <person name="Spring S."/>
            <person name="Goker M."/>
            <person name="Woyke T."/>
            <person name="Bristow J."/>
            <person name="Eisen J.A."/>
            <person name="Markowitz V."/>
            <person name="Hugenholtz P."/>
            <person name="Kyrpides N.C."/>
            <person name="Klenk H.P."/>
        </authorList>
    </citation>
    <scope>NUCLEOTIDE SEQUENCE [LARGE SCALE GENOMIC DNA]</scope>
    <source>
        <strain evidence="3">ATCC 51220 / DSM 2926 / LMG 16218 / CuHBu1</strain>
    </source>
</reference>
<dbReference type="HOGENOM" id="CLU_147304_3_0_0"/>
<protein>
    <recommendedName>
        <fullName evidence="1">CGGC domain-containing protein</fullName>
    </recommendedName>
</protein>
<dbReference type="Proteomes" id="UP000006875">
    <property type="component" value="Chromosome"/>
</dbReference>
<keyword evidence="3" id="KW-1185">Reference proteome</keyword>